<accession>A0A848H202</accession>
<dbReference type="Gene3D" id="3.40.50.1820">
    <property type="entry name" value="alpha/beta hydrolase"/>
    <property type="match status" value="1"/>
</dbReference>
<dbReference type="PANTHER" id="PTHR43194">
    <property type="entry name" value="HYDROLASE ALPHA/BETA FOLD FAMILY"/>
    <property type="match status" value="1"/>
</dbReference>
<evidence type="ECO:0000313" key="3">
    <source>
        <dbReference type="Proteomes" id="UP000541185"/>
    </source>
</evidence>
<dbReference type="InterPro" id="IPR000073">
    <property type="entry name" value="AB_hydrolase_1"/>
</dbReference>
<organism evidence="2 3">
    <name type="scientific">Ramlibacter agri</name>
    <dbReference type="NCBI Taxonomy" id="2728837"/>
    <lineage>
        <taxon>Bacteria</taxon>
        <taxon>Pseudomonadati</taxon>
        <taxon>Pseudomonadota</taxon>
        <taxon>Betaproteobacteria</taxon>
        <taxon>Burkholderiales</taxon>
        <taxon>Comamonadaceae</taxon>
        <taxon>Ramlibacter</taxon>
    </lineage>
</organism>
<reference evidence="2 3" key="1">
    <citation type="submission" date="2020-04" db="EMBL/GenBank/DDBJ databases">
        <title>Ramlibacter sp. G-1-2-2 isolated from soil.</title>
        <authorList>
            <person name="Dahal R.H."/>
        </authorList>
    </citation>
    <scope>NUCLEOTIDE SEQUENCE [LARGE SCALE GENOMIC DNA]</scope>
    <source>
        <strain evidence="2 3">G-1-2-2</strain>
    </source>
</reference>
<dbReference type="Pfam" id="PF12697">
    <property type="entry name" value="Abhydrolase_6"/>
    <property type="match status" value="1"/>
</dbReference>
<protein>
    <submittedName>
        <fullName evidence="2">Alpha/beta fold hydrolase</fullName>
    </submittedName>
</protein>
<feature type="domain" description="AB hydrolase-1" evidence="1">
    <location>
        <begin position="4"/>
        <end position="220"/>
    </location>
</feature>
<dbReference type="InterPro" id="IPR050228">
    <property type="entry name" value="Carboxylesterase_BioH"/>
</dbReference>
<gene>
    <name evidence="2" type="ORF">HHL11_05310</name>
</gene>
<comment type="caution">
    <text evidence="2">The sequence shown here is derived from an EMBL/GenBank/DDBJ whole genome shotgun (WGS) entry which is preliminary data.</text>
</comment>
<dbReference type="InterPro" id="IPR029058">
    <property type="entry name" value="AB_hydrolase_fold"/>
</dbReference>
<sequence length="229" mass="25013">MDRLILIPGLAGNAAMWREQLAGLADLQPTVTDVNMRHRSIVDMAAALLHEHEGRLVLCGASMGGMVAMEAARLAPQRIAGLALLGTNASPETDDMRRLREDAIVLFAQGKVREVIEPNVAFAFHPANADALAQPYLDFVLEAGAEQLIAQNRAVIARPDARLHLASLRCPVLVMCGEDDRLTPPEHSREIAQLVPDARLVMVPRCGHMLTMEQPEVVNAVLWDWLTAL</sequence>
<dbReference type="SUPFAM" id="SSF53474">
    <property type="entry name" value="alpha/beta-Hydrolases"/>
    <property type="match status" value="1"/>
</dbReference>
<dbReference type="GO" id="GO:0016787">
    <property type="term" value="F:hydrolase activity"/>
    <property type="evidence" value="ECO:0007669"/>
    <property type="project" value="UniProtKB-KW"/>
</dbReference>
<dbReference type="PANTHER" id="PTHR43194:SF2">
    <property type="entry name" value="PEROXISOMAL MEMBRANE PROTEIN LPX1"/>
    <property type="match status" value="1"/>
</dbReference>
<dbReference type="Proteomes" id="UP000541185">
    <property type="component" value="Unassembled WGS sequence"/>
</dbReference>
<evidence type="ECO:0000313" key="2">
    <source>
        <dbReference type="EMBL" id="NML43160.1"/>
    </source>
</evidence>
<dbReference type="PRINTS" id="PR00111">
    <property type="entry name" value="ABHYDROLASE"/>
</dbReference>
<dbReference type="AlphaFoldDB" id="A0A848H202"/>
<name>A0A848H202_9BURK</name>
<keyword evidence="2" id="KW-0378">Hydrolase</keyword>
<proteinExistence type="predicted"/>
<evidence type="ECO:0000259" key="1">
    <source>
        <dbReference type="Pfam" id="PF12697"/>
    </source>
</evidence>
<keyword evidence="3" id="KW-1185">Reference proteome</keyword>
<dbReference type="EMBL" id="JABBFX010000001">
    <property type="protein sequence ID" value="NML43160.1"/>
    <property type="molecule type" value="Genomic_DNA"/>
</dbReference>
<dbReference type="RefSeq" id="WP_169417387.1">
    <property type="nucleotide sequence ID" value="NZ_JABBFX010000001.1"/>
</dbReference>